<organism evidence="2 3">
    <name type="scientific">Pseudoloma neurophilia</name>
    <dbReference type="NCBI Taxonomy" id="146866"/>
    <lineage>
        <taxon>Eukaryota</taxon>
        <taxon>Fungi</taxon>
        <taxon>Fungi incertae sedis</taxon>
        <taxon>Microsporidia</taxon>
        <taxon>Pseudoloma</taxon>
    </lineage>
</organism>
<dbReference type="VEuPathDB" id="MicrosporidiaDB:M153_4940005547"/>
<evidence type="ECO:0000256" key="1">
    <source>
        <dbReference type="SAM" id="Coils"/>
    </source>
</evidence>
<name>A0A0R0M4B7_9MICR</name>
<evidence type="ECO:0000313" key="2">
    <source>
        <dbReference type="EMBL" id="KRH93905.1"/>
    </source>
</evidence>
<dbReference type="AlphaFoldDB" id="A0A0R0M4B7"/>
<dbReference type="EMBL" id="LGUB01000183">
    <property type="protein sequence ID" value="KRH93905.1"/>
    <property type="molecule type" value="Genomic_DNA"/>
</dbReference>
<accession>A0A0R0M4B7</accession>
<keyword evidence="1" id="KW-0175">Coiled coil</keyword>
<keyword evidence="3" id="KW-1185">Reference proteome</keyword>
<dbReference type="Proteomes" id="UP000051530">
    <property type="component" value="Unassembled WGS sequence"/>
</dbReference>
<proteinExistence type="predicted"/>
<gene>
    <name evidence="2" type="ORF">M153_4940005547</name>
</gene>
<comment type="caution">
    <text evidence="2">The sequence shown here is derived from an EMBL/GenBank/DDBJ whole genome shotgun (WGS) entry which is preliminary data.</text>
</comment>
<evidence type="ECO:0000313" key="3">
    <source>
        <dbReference type="Proteomes" id="UP000051530"/>
    </source>
</evidence>
<protein>
    <submittedName>
        <fullName evidence="2">Uncharacterized protein</fullName>
    </submittedName>
</protein>
<dbReference type="OrthoDB" id="2196367at2759"/>
<feature type="coiled-coil region" evidence="1">
    <location>
        <begin position="56"/>
        <end position="83"/>
    </location>
</feature>
<reference evidence="2 3" key="1">
    <citation type="submission" date="2015-07" db="EMBL/GenBank/DDBJ databases">
        <title>The genome of Pseudoloma neurophilia, a relevant intracellular parasite of the zebrafish.</title>
        <authorList>
            <person name="Ndikumana S."/>
            <person name="Pelin A."/>
            <person name="Sanders J."/>
            <person name="Corradi N."/>
        </authorList>
    </citation>
    <scope>NUCLEOTIDE SEQUENCE [LARGE SCALE GENOMIC DNA]</scope>
    <source>
        <strain evidence="2 3">MK1</strain>
    </source>
</reference>
<sequence length="189" mass="22521">MSKSEFDKTFNTFFPHLPYHEKETKQGKTQISFLDATIEPSPLCKMSDNELFDFSNKFIKEYAEALKKQNKKLKEEKNQPQKKNVIKQETFTATLESSLAQKKKKMRIYDQKVNFIQQSSQILSILQFPKIEFNFMKENSLFSCFTTVDGVEFESEMFYEKELAKEDMCKKIVEYLDEKYEKRLCKQNE</sequence>